<feature type="transmembrane region" description="Helical" evidence="2">
    <location>
        <begin position="26"/>
        <end position="48"/>
    </location>
</feature>
<feature type="region of interest" description="Disordered" evidence="1">
    <location>
        <begin position="58"/>
        <end position="115"/>
    </location>
</feature>
<dbReference type="EMBL" id="LAHC01000005">
    <property type="protein sequence ID" value="PHK00349.1"/>
    <property type="molecule type" value="Genomic_DNA"/>
</dbReference>
<organism evidence="4 5">
    <name type="scientific">Nostoc linckia z7</name>
    <dbReference type="NCBI Taxonomy" id="1628745"/>
    <lineage>
        <taxon>Bacteria</taxon>
        <taxon>Bacillati</taxon>
        <taxon>Cyanobacteriota</taxon>
        <taxon>Cyanophyceae</taxon>
        <taxon>Nostocales</taxon>
        <taxon>Nostocaceae</taxon>
        <taxon>Nostoc</taxon>
    </lineage>
</organism>
<dbReference type="Gene3D" id="2.30.30.40">
    <property type="entry name" value="SH3 Domains"/>
    <property type="match status" value="1"/>
</dbReference>
<evidence type="ECO:0000256" key="1">
    <source>
        <dbReference type="SAM" id="MobiDB-lite"/>
    </source>
</evidence>
<dbReference type="InterPro" id="IPR003646">
    <property type="entry name" value="SH3-like_bac-type"/>
</dbReference>
<keyword evidence="2" id="KW-0472">Membrane</keyword>
<sequence length="183" mass="19383">MQNLKSKIDCPVDNQVLIMLSGLLKYILGIFLAIAVLVGGGVAVALYFMNRTGIPPAKPIFSNDSPSVKAQAPKATDPTPTPTSTKSPSGATPTPTPTESPQATPSPTPLPSGAYRGRVTWAEGLSLRAQPNQDGERIGGVGFNQKIIVLEESEDKAWQKIRLEDSGQEGWVKAGNTEKTDGQ</sequence>
<keyword evidence="2" id="KW-1133">Transmembrane helix</keyword>
<feature type="compositionally biased region" description="Pro residues" evidence="1">
    <location>
        <begin position="94"/>
        <end position="110"/>
    </location>
</feature>
<dbReference type="Pfam" id="PF08239">
    <property type="entry name" value="SH3_3"/>
    <property type="match status" value="1"/>
</dbReference>
<keyword evidence="5" id="KW-1185">Reference proteome</keyword>
<reference evidence="4 5" key="1">
    <citation type="submission" date="2015-02" db="EMBL/GenBank/DDBJ databases">
        <title>Nostoc linckia genome annotation.</title>
        <authorList>
            <person name="Zhou Z."/>
        </authorList>
    </citation>
    <scope>NUCLEOTIDE SEQUENCE [LARGE SCALE GENOMIC DNA]</scope>
    <source>
        <strain evidence="5">z7</strain>
    </source>
</reference>
<evidence type="ECO:0000259" key="3">
    <source>
        <dbReference type="Pfam" id="PF08239"/>
    </source>
</evidence>
<evidence type="ECO:0000313" key="5">
    <source>
        <dbReference type="Proteomes" id="UP000222523"/>
    </source>
</evidence>
<name>A0ABX4KV28_NOSLI</name>
<gene>
    <name evidence="4" type="ORF">VF04_03640</name>
</gene>
<accession>A0ABX4KV28</accession>
<comment type="caution">
    <text evidence="4">The sequence shown here is derived from an EMBL/GenBank/DDBJ whole genome shotgun (WGS) entry which is preliminary data.</text>
</comment>
<dbReference type="Proteomes" id="UP000222523">
    <property type="component" value="Unassembled WGS sequence"/>
</dbReference>
<proteinExistence type="predicted"/>
<protein>
    <submittedName>
        <fullName evidence="4">Peptide-binding protein</fullName>
    </submittedName>
</protein>
<evidence type="ECO:0000256" key="2">
    <source>
        <dbReference type="SAM" id="Phobius"/>
    </source>
</evidence>
<evidence type="ECO:0000313" key="4">
    <source>
        <dbReference type="EMBL" id="PHK00349.1"/>
    </source>
</evidence>
<feature type="domain" description="SH3b" evidence="3">
    <location>
        <begin position="124"/>
        <end position="176"/>
    </location>
</feature>
<keyword evidence="2" id="KW-0812">Transmembrane</keyword>
<feature type="compositionally biased region" description="Low complexity" evidence="1">
    <location>
        <begin position="70"/>
        <end position="93"/>
    </location>
</feature>